<keyword evidence="2" id="KW-1185">Reference proteome</keyword>
<dbReference type="PANTHER" id="PTHR31252">
    <property type="entry name" value="DUF4419 DOMAIN-CONTAINING PROTEIN"/>
    <property type="match status" value="1"/>
</dbReference>
<dbReference type="EMBL" id="JXCE01000009">
    <property type="protein sequence ID" value="KPA45833.1"/>
    <property type="molecule type" value="Genomic_DNA"/>
</dbReference>
<evidence type="ECO:0000313" key="1">
    <source>
        <dbReference type="EMBL" id="KPA45833.1"/>
    </source>
</evidence>
<sequence length="443" mass="49894">MLLWLAGLGLATASITIPLSPVAPLPLSHQGAATSADDLFRRSCPEEVDYSNPYTPSLLASSFSDDVFSTGRVFASSGGFIRGAVEAWAQHQHLVLRPEEVWFEVLVQMNLYMSVHSEKVKGLFVEHEGGKEKIVVEGNTWDDMLVSFGDEVDKRVKTKWLKDWIMPGFSTSTPKDDVTAAVLMMGLMKQFFDFEGWLVCGIPSVTLLGTRDDWVKLEAKLDYLKEFGPDPELFSERLRPIMKRFVNSWDDAHAEETKLFWEQIVRVKKQWSCGEGANEWDVSGWITGFDFFDRNGWRRGYDPWKEYDEDDDEEKESVKEEPQMGIFPNDWTVIMDGQQYLPLSLSDLSTGYVKAPVKMKGYPHSGVDTEAYILAGNVGIERIEDEGKVTAQPVSGWFAYGPVDSNHTVGPFIGNWNELQSIAVGIEGCKANKGKEEEEVKDL</sequence>
<dbReference type="InterPro" id="IPR025533">
    <property type="entry name" value="DUF4419"/>
</dbReference>
<dbReference type="Pfam" id="PF14388">
    <property type="entry name" value="DUF4419"/>
    <property type="match status" value="1"/>
</dbReference>
<dbReference type="OrthoDB" id="9978173at2759"/>
<proteinExistence type="predicted"/>
<evidence type="ECO:0000313" key="2">
    <source>
        <dbReference type="Proteomes" id="UP000037904"/>
    </source>
</evidence>
<dbReference type="AlphaFoldDB" id="A0A0M9F4F0"/>
<dbReference type="Proteomes" id="UP000037904">
    <property type="component" value="Unassembled WGS sequence"/>
</dbReference>
<reference evidence="1 2" key="1">
    <citation type="submission" date="2015-04" db="EMBL/GenBank/DDBJ databases">
        <title>The draft genome sequence of Fusarium langsethiae, a T-2/HT-2 mycotoxin producer.</title>
        <authorList>
            <person name="Lysoe E."/>
            <person name="Divon H.H."/>
            <person name="Terzi V."/>
            <person name="Orru L."/>
            <person name="Lamontanara A."/>
            <person name="Kolseth A.-K."/>
            <person name="Frandsen R.J."/>
            <person name="Nielsen K."/>
            <person name="Thrane U."/>
        </authorList>
    </citation>
    <scope>NUCLEOTIDE SEQUENCE [LARGE SCALE GENOMIC DNA]</scope>
    <source>
        <strain evidence="1 2">Fl201059</strain>
    </source>
</reference>
<name>A0A0M9F4F0_FUSLA</name>
<protein>
    <submittedName>
        <fullName evidence="1">Uncharacterized protein</fullName>
    </submittedName>
</protein>
<organism evidence="1 2">
    <name type="scientific">Fusarium langsethiae</name>
    <dbReference type="NCBI Taxonomy" id="179993"/>
    <lineage>
        <taxon>Eukaryota</taxon>
        <taxon>Fungi</taxon>
        <taxon>Dikarya</taxon>
        <taxon>Ascomycota</taxon>
        <taxon>Pezizomycotina</taxon>
        <taxon>Sordariomycetes</taxon>
        <taxon>Hypocreomycetidae</taxon>
        <taxon>Hypocreales</taxon>
        <taxon>Nectriaceae</taxon>
        <taxon>Fusarium</taxon>
    </lineage>
</organism>
<accession>A0A0M9F4F0</accession>
<comment type="caution">
    <text evidence="1">The sequence shown here is derived from an EMBL/GenBank/DDBJ whole genome shotgun (WGS) entry which is preliminary data.</text>
</comment>
<gene>
    <name evidence="1" type="ORF">FLAG1_01151</name>
</gene>
<dbReference type="PANTHER" id="PTHR31252:SF11">
    <property type="entry name" value="DUF4419 DOMAIN-CONTAINING PROTEIN"/>
    <property type="match status" value="1"/>
</dbReference>